<evidence type="ECO:0000313" key="3">
    <source>
        <dbReference type="Proteomes" id="UP000178853"/>
    </source>
</evidence>
<dbReference type="Proteomes" id="UP000178853">
    <property type="component" value="Unassembled WGS sequence"/>
</dbReference>
<feature type="region of interest" description="Disordered" evidence="1">
    <location>
        <begin position="1"/>
        <end position="29"/>
    </location>
</feature>
<proteinExistence type="predicted"/>
<protein>
    <submittedName>
        <fullName evidence="2">Uncharacterized protein</fullName>
    </submittedName>
</protein>
<feature type="compositionally biased region" description="Basic and acidic residues" evidence="1">
    <location>
        <begin position="654"/>
        <end position="699"/>
    </location>
</feature>
<dbReference type="AlphaFoldDB" id="A0A1F7HX57"/>
<feature type="compositionally biased region" description="Pro residues" evidence="1">
    <location>
        <begin position="10"/>
        <end position="19"/>
    </location>
</feature>
<comment type="caution">
    <text evidence="2">The sequence shown here is derived from an EMBL/GenBank/DDBJ whole genome shotgun (WGS) entry which is preliminary data.</text>
</comment>
<reference evidence="2 3" key="1">
    <citation type="journal article" date="2016" name="Nat. Commun.">
        <title>Thousands of microbial genomes shed light on interconnected biogeochemical processes in an aquifer system.</title>
        <authorList>
            <person name="Anantharaman K."/>
            <person name="Brown C.T."/>
            <person name="Hug L.A."/>
            <person name="Sharon I."/>
            <person name="Castelle C.J."/>
            <person name="Probst A.J."/>
            <person name="Thomas B.C."/>
            <person name="Singh A."/>
            <person name="Wilkins M.J."/>
            <person name="Karaoz U."/>
            <person name="Brodie E.L."/>
            <person name="Williams K.H."/>
            <person name="Hubbard S.S."/>
            <person name="Banfield J.F."/>
        </authorList>
    </citation>
    <scope>NUCLEOTIDE SEQUENCE [LARGE SCALE GENOMIC DNA]</scope>
</reference>
<evidence type="ECO:0000313" key="2">
    <source>
        <dbReference type="EMBL" id="OGK35710.1"/>
    </source>
</evidence>
<gene>
    <name evidence="2" type="ORF">A3F60_00890</name>
</gene>
<feature type="region of interest" description="Disordered" evidence="1">
    <location>
        <begin position="654"/>
        <end position="718"/>
    </location>
</feature>
<organism evidence="2 3">
    <name type="scientific">Candidatus Roizmanbacteria bacterium RIFCSPHIGHO2_12_FULL_39_8</name>
    <dbReference type="NCBI Taxonomy" id="1802050"/>
    <lineage>
        <taxon>Bacteria</taxon>
        <taxon>Candidatus Roizmaniibacteriota</taxon>
    </lineage>
</organism>
<accession>A0A1F7HX57</accession>
<feature type="compositionally biased region" description="Polar residues" evidence="1">
    <location>
        <begin position="700"/>
        <end position="711"/>
    </location>
</feature>
<sequence length="718" mass="80881">MYDQTRGGPSPQPPGPTPTPTSQSTGTALKIPKEVQIPISIKLETIEEIRKTKTEDITRSLNLSVSKLTDIARFETDKQHHEAVNRNINLLQNPLKAETSTDRQKYMNIRSELFNRAVKEEKLAKQILSSLSSSRIEQVQKREELIKSISEPVPITRIISIKVKIPHEKVTQVTSQFIHALTDNNSMMSAVSQTSNVSQESVKTILTSYVNNVSKPTSQIINNLSKQTNLTKQQISNVIQNTSDLVNQGNILTQIAKQASTSVENIETMVQNISQVFGQTEQSIIQTVEQANHVSSPKLESIISTVINTTANNPTIQSQIQQVHNLNESQIHSIAQSFTQNLSQPSTEIINTVSNQTGIEKEKVKETITYLINNAQSDTVQKTATKENIGVETVTSVLHSTSETIFQRLDQKIVKPVYQIIEESTKIPIEKQISVIKNFFQVALTYPAIQTQIKQSTGLNTNQVNNIAQSFTQNLSQSSTNVVNNVSNQTGIEKEKIKKVVSYLVKTSQSVQDLIKETATKENIKEEQVIQVIKDQMPLVVNPEKNIEQTVGIPASISLDDYENVKHMWKEQYIKGEVPVSSTIQSRDQWIDKDIVFITNTLNKLVSESPELRQEGLDDIGYILPIFLINNLKGDELLVYLKAKLEAAKEVQREKEKEKELKEEMKGAKEEEFVEAKPVKKEEKEKEMKMENELEEKSNQQDTSNKQATNQKDQETNK</sequence>
<evidence type="ECO:0000256" key="1">
    <source>
        <dbReference type="SAM" id="MobiDB-lite"/>
    </source>
</evidence>
<dbReference type="EMBL" id="MGAA01000056">
    <property type="protein sequence ID" value="OGK35710.1"/>
    <property type="molecule type" value="Genomic_DNA"/>
</dbReference>
<name>A0A1F7HX57_9BACT</name>